<evidence type="ECO:0000256" key="7">
    <source>
        <dbReference type="ARBA" id="ARBA00023180"/>
    </source>
</evidence>
<dbReference type="GeneID" id="10504740"/>
<dbReference type="Pfam" id="PF21365">
    <property type="entry name" value="Glyco_hydro_31_3rd"/>
    <property type="match status" value="1"/>
</dbReference>
<dbReference type="VEuPathDB" id="AmoebaDB:DICPUDRAFT_49160"/>
<dbReference type="CDD" id="cd14752">
    <property type="entry name" value="GH31_N"/>
    <property type="match status" value="1"/>
</dbReference>
<dbReference type="CDD" id="cd06603">
    <property type="entry name" value="GH31_GANC_GANAB_alpha"/>
    <property type="match status" value="1"/>
</dbReference>
<evidence type="ECO:0000313" key="18">
    <source>
        <dbReference type="Proteomes" id="UP000001064"/>
    </source>
</evidence>
<keyword evidence="5 10" id="KW-0378">Hydrolase</keyword>
<dbReference type="InterPro" id="IPR033403">
    <property type="entry name" value="DUF5110"/>
</dbReference>
<evidence type="ECO:0000259" key="16">
    <source>
        <dbReference type="Pfam" id="PF21365"/>
    </source>
</evidence>
<feature type="domain" description="Glycoside hydrolase family 31 TIM barrel" evidence="13">
    <location>
        <begin position="374"/>
        <end position="701"/>
    </location>
</feature>
<dbReference type="GO" id="GO:0033919">
    <property type="term" value="F:glucan 1,3-alpha-glucosidase activity"/>
    <property type="evidence" value="ECO:0007669"/>
    <property type="project" value="EnsemblProtists"/>
</dbReference>
<dbReference type="GO" id="GO:0005783">
    <property type="term" value="C:endoplasmic reticulum"/>
    <property type="evidence" value="ECO:0007669"/>
    <property type="project" value="UniProtKB-SubCell"/>
</dbReference>
<evidence type="ECO:0000256" key="2">
    <source>
        <dbReference type="ARBA" id="ARBA00004833"/>
    </source>
</evidence>
<dbReference type="Gene3D" id="2.60.40.1760">
    <property type="entry name" value="glycosyl hydrolase (family 31)"/>
    <property type="match status" value="1"/>
</dbReference>
<dbReference type="FunCoup" id="F0ZSI1">
    <property type="interactions" value="1050"/>
</dbReference>
<feature type="domain" description="Glycoside hydrolase family 31 N-terminal" evidence="14">
    <location>
        <begin position="93"/>
        <end position="329"/>
    </location>
</feature>
<evidence type="ECO:0000256" key="9">
    <source>
        <dbReference type="ARBA" id="ARBA00042895"/>
    </source>
</evidence>
<protein>
    <recommendedName>
        <fullName evidence="9">Glucosidase II subunit alpha</fullName>
    </recommendedName>
</protein>
<name>F0ZSI1_DICPU</name>
<feature type="chain" id="PRO_5003261933" description="Glucosidase II subunit alpha" evidence="12">
    <location>
        <begin position="28"/>
        <end position="932"/>
    </location>
</feature>
<keyword evidence="7" id="KW-0325">Glycoprotein</keyword>
<keyword evidence="8 10" id="KW-0326">Glycosidase</keyword>
<sequence length="932" mass="107634">MYFKKFNLKSVLLILVLISLIIIPILSVDSSKFKTCQESHFCKRQRQTHEGEINPMKSFQTFNVIRDTVKLNQNDKTITFDLQEKTAKDNVLTMKLELYENGIVRMRAQEKSPLANKKRYHVNDVLLDSIKTQSIKWKEEPKSSSNHFSFIHGEKQCCYVQVQLEPFKLDVYIMGELAITTNKDGLFHFEPIQEKPTIAGPENKEGNTEENNNNNNNNNNVAHEGYWEERFQSHQDSKPNGPMSIGMDFTFVGSSHVYGIPEHSTRLSLKSTTGNGIKENPYRLYNLDVFEYEIDKTMALYGSVPLMISHDTKKTTAIFWLNAAETFVDIEDVEGPSKKTHWISETGILDVFYLTGPTPSSIFKQYAYLTGTTQLPQMFSLGYHQCKWNYKSEDHVKEIDAGFDKHQIPYDVIWLDIEHTDGKRYFTWDNNNFPTPEEMLKAIAVKNRKMVNIVDPHIKRDNGYYIHSEAQSKGYYIKNKDGNDYDGWCWPGSSSYLDFTNPEIRDWWASQFAYDKYKGSAPNLYIWNDMNEPSVFNGPEVSMHKDAKHWGDYEHRDLHNLYGFYYHMASADGLIKRNPDQNDRPFVLSRAFFAGSQRIGAIWTGDNAAEWSHLDIANPMLLSLNIAGITFSGADVGGFFGNPDAELLARWYQAGAFQPFFRGHAHLDSRHREPWLFDEPYSSVMKDAIITRYTYLPLWYTTFFENTINGSPVINPLWVQYPKEQELFDIDDTIIISNSLLVKPVTKQGAKSMKVILPGKSVNEIWYDVDTEKPIEAGTYEIDTPLEKIPVYQRGGSIIPKKERVRRSSAQMKDDPFTIRIALDKNQFAQGQLYIDDEHSFDYKKGNYLYKQFTFKDNTLIFNTHPESKQNGKFTSPSTIEKIIILGYKQKPTSIVSEDGKQLSFDYDQSLSKLTIRKPDFSVNSNFILKFN</sequence>
<dbReference type="Pfam" id="PF17137">
    <property type="entry name" value="DUF5110"/>
    <property type="match status" value="1"/>
</dbReference>
<evidence type="ECO:0000256" key="1">
    <source>
        <dbReference type="ARBA" id="ARBA00004240"/>
    </source>
</evidence>
<reference evidence="18" key="1">
    <citation type="journal article" date="2011" name="Genome Biol.">
        <title>Comparative genomics of the social amoebae Dictyostelium discoideum and Dictyostelium purpureum.</title>
        <authorList>
            <consortium name="US DOE Joint Genome Institute (JGI-PGF)"/>
            <person name="Sucgang R."/>
            <person name="Kuo A."/>
            <person name="Tian X."/>
            <person name="Salerno W."/>
            <person name="Parikh A."/>
            <person name="Feasley C.L."/>
            <person name="Dalin E."/>
            <person name="Tu H."/>
            <person name="Huang E."/>
            <person name="Barry K."/>
            <person name="Lindquist E."/>
            <person name="Shapiro H."/>
            <person name="Bruce D."/>
            <person name="Schmutz J."/>
            <person name="Salamov A."/>
            <person name="Fey P."/>
            <person name="Gaudet P."/>
            <person name="Anjard C."/>
            <person name="Babu M.M."/>
            <person name="Basu S."/>
            <person name="Bushmanova Y."/>
            <person name="van der Wel H."/>
            <person name="Katoh-Kurasawa M."/>
            <person name="Dinh C."/>
            <person name="Coutinho P.M."/>
            <person name="Saito T."/>
            <person name="Elias M."/>
            <person name="Schaap P."/>
            <person name="Kay R.R."/>
            <person name="Henrissat B."/>
            <person name="Eichinger L."/>
            <person name="Rivero F."/>
            <person name="Putnam N.H."/>
            <person name="West C.M."/>
            <person name="Loomis W.F."/>
            <person name="Chisholm R.L."/>
            <person name="Shaulsky G."/>
            <person name="Strassmann J.E."/>
            <person name="Queller D.C."/>
            <person name="Kuspa A."/>
            <person name="Grigoriev I.V."/>
        </authorList>
    </citation>
    <scope>NUCLEOTIDE SEQUENCE [LARGE SCALE GENOMIC DNA]</scope>
    <source>
        <strain evidence="18">QSDP1</strain>
    </source>
</reference>
<proteinExistence type="inferred from homology"/>
<dbReference type="GO" id="GO:0006491">
    <property type="term" value="P:N-glycan processing"/>
    <property type="evidence" value="ECO:0000318"/>
    <property type="project" value="GO_Central"/>
</dbReference>
<evidence type="ECO:0000313" key="17">
    <source>
        <dbReference type="EMBL" id="EGC33095.1"/>
    </source>
</evidence>
<keyword evidence="6" id="KW-0256">Endoplasmic reticulum</keyword>
<dbReference type="InParanoid" id="F0ZSI1"/>
<feature type="domain" description="DUF5110" evidence="15">
    <location>
        <begin position="818"/>
        <end position="875"/>
    </location>
</feature>
<evidence type="ECO:0000256" key="3">
    <source>
        <dbReference type="ARBA" id="ARBA00007806"/>
    </source>
</evidence>
<dbReference type="eggNOG" id="KOG1066">
    <property type="taxonomic scope" value="Eukaryota"/>
</dbReference>
<evidence type="ECO:0000259" key="14">
    <source>
        <dbReference type="Pfam" id="PF13802"/>
    </source>
</evidence>
<comment type="subcellular location">
    <subcellularLocation>
        <location evidence="1">Endoplasmic reticulum</location>
    </subcellularLocation>
</comment>
<keyword evidence="18" id="KW-1185">Reference proteome</keyword>
<feature type="domain" description="Glycosyl hydrolase family 31 C-terminal" evidence="16">
    <location>
        <begin position="710"/>
        <end position="799"/>
    </location>
</feature>
<comment type="similarity">
    <text evidence="3 10">Belongs to the glycosyl hydrolase 31 family.</text>
</comment>
<dbReference type="SUPFAM" id="SSF51445">
    <property type="entry name" value="(Trans)glycosidases"/>
    <property type="match status" value="1"/>
</dbReference>
<evidence type="ECO:0000256" key="4">
    <source>
        <dbReference type="ARBA" id="ARBA00022729"/>
    </source>
</evidence>
<evidence type="ECO:0000259" key="15">
    <source>
        <dbReference type="Pfam" id="PF17137"/>
    </source>
</evidence>
<dbReference type="GO" id="GO:0031288">
    <property type="term" value="P:sorocarp morphogenesis"/>
    <property type="evidence" value="ECO:0007669"/>
    <property type="project" value="EnsemblProtists"/>
</dbReference>
<evidence type="ECO:0000256" key="10">
    <source>
        <dbReference type="RuleBase" id="RU361185"/>
    </source>
</evidence>
<evidence type="ECO:0000256" key="6">
    <source>
        <dbReference type="ARBA" id="ARBA00022824"/>
    </source>
</evidence>
<evidence type="ECO:0000256" key="12">
    <source>
        <dbReference type="SAM" id="SignalP"/>
    </source>
</evidence>
<dbReference type="Gene3D" id="3.20.20.80">
    <property type="entry name" value="Glycosidases"/>
    <property type="match status" value="1"/>
</dbReference>
<dbReference type="OrthoDB" id="3237269at2759"/>
<dbReference type="PROSITE" id="PS00129">
    <property type="entry name" value="GLYCOSYL_HYDROL_F31_1"/>
    <property type="match status" value="1"/>
</dbReference>
<dbReference type="InterPro" id="IPR013780">
    <property type="entry name" value="Glyco_hydro_b"/>
</dbReference>
<evidence type="ECO:0000259" key="13">
    <source>
        <dbReference type="Pfam" id="PF01055"/>
    </source>
</evidence>
<organism evidence="17 18">
    <name type="scientific">Dictyostelium purpureum</name>
    <name type="common">Slime mold</name>
    <dbReference type="NCBI Taxonomy" id="5786"/>
    <lineage>
        <taxon>Eukaryota</taxon>
        <taxon>Amoebozoa</taxon>
        <taxon>Evosea</taxon>
        <taxon>Eumycetozoa</taxon>
        <taxon>Dictyostelia</taxon>
        <taxon>Dictyosteliales</taxon>
        <taxon>Dictyosteliaceae</taxon>
        <taxon>Dictyostelium</taxon>
    </lineage>
</organism>
<dbReference type="InterPro" id="IPR017853">
    <property type="entry name" value="GH"/>
</dbReference>
<dbReference type="GO" id="GO:0005975">
    <property type="term" value="P:carbohydrate metabolic process"/>
    <property type="evidence" value="ECO:0007669"/>
    <property type="project" value="InterPro"/>
</dbReference>
<dbReference type="STRING" id="5786.F0ZSI1"/>
<dbReference type="GO" id="GO:0050829">
    <property type="term" value="P:defense response to Gram-negative bacterium"/>
    <property type="evidence" value="ECO:0007669"/>
    <property type="project" value="EnsemblProtists"/>
</dbReference>
<dbReference type="SUPFAM" id="SSF51011">
    <property type="entry name" value="Glycosyl hydrolase domain"/>
    <property type="match status" value="1"/>
</dbReference>
<dbReference type="GO" id="GO:0043687">
    <property type="term" value="P:post-translational protein modification"/>
    <property type="evidence" value="ECO:0007669"/>
    <property type="project" value="EnsemblProtists"/>
</dbReference>
<dbReference type="EMBL" id="GL871158">
    <property type="protein sequence ID" value="EGC33095.1"/>
    <property type="molecule type" value="Genomic_DNA"/>
</dbReference>
<dbReference type="InterPro" id="IPR048395">
    <property type="entry name" value="Glyco_hydro_31_C"/>
</dbReference>
<dbReference type="SUPFAM" id="SSF74650">
    <property type="entry name" value="Galactose mutarotase-like"/>
    <property type="match status" value="1"/>
</dbReference>
<feature type="region of interest" description="Disordered" evidence="11">
    <location>
        <begin position="197"/>
        <end position="221"/>
    </location>
</feature>
<dbReference type="FunFam" id="3.20.20.80:FF:000045">
    <property type="entry name" value="Glucosidase II alpha subunit"/>
    <property type="match status" value="1"/>
</dbReference>
<comment type="pathway">
    <text evidence="2">Glycan metabolism; N-glycan metabolism.</text>
</comment>
<dbReference type="InterPro" id="IPR030458">
    <property type="entry name" value="Glyco_hydro_31_AS"/>
</dbReference>
<dbReference type="AlphaFoldDB" id="F0ZSI1"/>
<dbReference type="InterPro" id="IPR011013">
    <property type="entry name" value="Gal_mutarotase_sf_dom"/>
</dbReference>
<evidence type="ECO:0000256" key="8">
    <source>
        <dbReference type="ARBA" id="ARBA00023295"/>
    </source>
</evidence>
<dbReference type="GO" id="GO:0090599">
    <property type="term" value="F:alpha-glucosidase activity"/>
    <property type="evidence" value="ECO:0000318"/>
    <property type="project" value="GO_Central"/>
</dbReference>
<accession>F0ZSI1</accession>
<evidence type="ECO:0000256" key="11">
    <source>
        <dbReference type="SAM" id="MobiDB-lite"/>
    </source>
</evidence>
<dbReference type="OMA" id="TVHQPLW"/>
<dbReference type="Pfam" id="PF01055">
    <property type="entry name" value="Glyco_hydro_31_2nd"/>
    <property type="match status" value="1"/>
</dbReference>
<feature type="compositionally biased region" description="Low complexity" evidence="11">
    <location>
        <begin position="209"/>
        <end position="220"/>
    </location>
</feature>
<dbReference type="GO" id="GO:0030246">
    <property type="term" value="F:carbohydrate binding"/>
    <property type="evidence" value="ECO:0007669"/>
    <property type="project" value="InterPro"/>
</dbReference>
<dbReference type="InterPro" id="IPR000322">
    <property type="entry name" value="Glyco_hydro_31_TIM"/>
</dbReference>
<evidence type="ECO:0000256" key="5">
    <source>
        <dbReference type="ARBA" id="ARBA00022801"/>
    </source>
</evidence>
<keyword evidence="4 12" id="KW-0732">Signal</keyword>
<dbReference type="FunFam" id="2.60.40.1180:FF:000023">
    <property type="entry name" value="neutral alpha-glucosidase AB isoform X2"/>
    <property type="match status" value="1"/>
</dbReference>
<feature type="signal peptide" evidence="12">
    <location>
        <begin position="1"/>
        <end position="27"/>
    </location>
</feature>
<dbReference type="Pfam" id="PF13802">
    <property type="entry name" value="Gal_mutarotas_2"/>
    <property type="match status" value="1"/>
</dbReference>
<dbReference type="KEGG" id="dpp:DICPUDRAFT_49160"/>
<gene>
    <name evidence="17" type="ORF">DICPUDRAFT_49160</name>
</gene>
<dbReference type="GO" id="GO:0050830">
    <property type="term" value="P:defense response to Gram-positive bacterium"/>
    <property type="evidence" value="ECO:0007669"/>
    <property type="project" value="EnsemblProtists"/>
</dbReference>
<dbReference type="PANTHER" id="PTHR22762:SF54">
    <property type="entry name" value="BCDNA.GH04962"/>
    <property type="match status" value="1"/>
</dbReference>
<dbReference type="InterPro" id="IPR025887">
    <property type="entry name" value="Glyco_hydro_31_N_dom"/>
</dbReference>
<dbReference type="Proteomes" id="UP000001064">
    <property type="component" value="Unassembled WGS sequence"/>
</dbReference>
<dbReference type="Gene3D" id="2.60.40.1180">
    <property type="entry name" value="Golgi alpha-mannosidase II"/>
    <property type="match status" value="2"/>
</dbReference>
<dbReference type="RefSeq" id="XP_003290372.1">
    <property type="nucleotide sequence ID" value="XM_003290324.1"/>
</dbReference>
<dbReference type="PANTHER" id="PTHR22762">
    <property type="entry name" value="ALPHA-GLUCOSIDASE"/>
    <property type="match status" value="1"/>
</dbReference>